<evidence type="ECO:0000313" key="1">
    <source>
        <dbReference type="EMBL" id="RAN36047.1"/>
    </source>
</evidence>
<accession>A0A8B2PSN3</accession>
<comment type="caution">
    <text evidence="1">The sequence shown here is derived from an EMBL/GenBank/DDBJ whole genome shotgun (WGS) entry which is preliminary data.</text>
</comment>
<dbReference type="InterPro" id="IPR027417">
    <property type="entry name" value="P-loop_NTPase"/>
</dbReference>
<protein>
    <submittedName>
        <fullName evidence="1">Uncharacterized protein</fullName>
    </submittedName>
</protein>
<dbReference type="Pfam" id="PF13671">
    <property type="entry name" value="AAA_33"/>
    <property type="match status" value="1"/>
</dbReference>
<dbReference type="RefSeq" id="WP_051594573.1">
    <property type="nucleotide sequence ID" value="NZ_AWFA01000001.1"/>
</dbReference>
<dbReference type="AlphaFoldDB" id="A0A8B2PSN3"/>
<organism evidence="1 2">
    <name type="scientific">Hyphomonas pacifica</name>
    <dbReference type="NCBI Taxonomy" id="1280941"/>
    <lineage>
        <taxon>Bacteria</taxon>
        <taxon>Pseudomonadati</taxon>
        <taxon>Pseudomonadota</taxon>
        <taxon>Alphaproteobacteria</taxon>
        <taxon>Hyphomonadales</taxon>
        <taxon>Hyphomonadaceae</taxon>
        <taxon>Hyphomonas</taxon>
    </lineage>
</organism>
<dbReference type="PANTHER" id="PTHR37807:SF3">
    <property type="entry name" value="OS07G0160300 PROTEIN"/>
    <property type="match status" value="1"/>
</dbReference>
<dbReference type="EMBL" id="AWFB01000001">
    <property type="protein sequence ID" value="RAN36047.1"/>
    <property type="molecule type" value="Genomic_DNA"/>
</dbReference>
<proteinExistence type="predicted"/>
<reference evidence="1 2" key="1">
    <citation type="submission" date="2013-04" db="EMBL/GenBank/DDBJ databases">
        <title>Hyphomonas sp. T24B3 Genome Sequencing.</title>
        <authorList>
            <person name="Lai Q."/>
            <person name="Shao Z."/>
        </authorList>
    </citation>
    <scope>NUCLEOTIDE SEQUENCE [LARGE SCALE GENOMIC DNA]</scope>
    <source>
        <strain evidence="1 2">T24B3</strain>
    </source>
</reference>
<dbReference type="PANTHER" id="PTHR37807">
    <property type="entry name" value="OS07G0160300 PROTEIN"/>
    <property type="match status" value="1"/>
</dbReference>
<dbReference type="SUPFAM" id="SSF52540">
    <property type="entry name" value="P-loop containing nucleoside triphosphate hydrolases"/>
    <property type="match status" value="1"/>
</dbReference>
<sequence length="170" mass="18766">MARLIMLSGLPGSGKSTLGRILSERIGACLVRVDVLEQDMRNMCDPDHDVGTKGYAAGYQLASEHLISGHDVIADAVNAVEAARDGWRTIATQARAPIIEIEILCSSLDEVKTRLKTRNTGIKGLRQVSLKDRQQRRWDDNPHANFRVDTAGRSINACADEIEHFFNPVD</sequence>
<gene>
    <name evidence="1" type="ORF">HY3_00285</name>
</gene>
<dbReference type="Proteomes" id="UP000249123">
    <property type="component" value="Unassembled WGS sequence"/>
</dbReference>
<keyword evidence="2" id="KW-1185">Reference proteome</keyword>
<dbReference type="Gene3D" id="3.40.50.300">
    <property type="entry name" value="P-loop containing nucleotide triphosphate hydrolases"/>
    <property type="match status" value="1"/>
</dbReference>
<name>A0A8B2PSN3_9PROT</name>
<evidence type="ECO:0000313" key="2">
    <source>
        <dbReference type="Proteomes" id="UP000249123"/>
    </source>
</evidence>